<feature type="compositionally biased region" description="Basic and acidic residues" evidence="1">
    <location>
        <begin position="153"/>
        <end position="171"/>
    </location>
</feature>
<keyword evidence="2" id="KW-0812">Transmembrane</keyword>
<feature type="transmembrane region" description="Helical" evidence="2">
    <location>
        <begin position="81"/>
        <end position="99"/>
    </location>
</feature>
<accession>A0ABY7WMB0</accession>
<evidence type="ECO:0000256" key="2">
    <source>
        <dbReference type="SAM" id="Phobius"/>
    </source>
</evidence>
<keyword evidence="2" id="KW-1133">Transmembrane helix</keyword>
<dbReference type="RefSeq" id="WP_274268265.1">
    <property type="nucleotide sequence ID" value="NZ_CP117880.1"/>
</dbReference>
<feature type="region of interest" description="Disordered" evidence="1">
    <location>
        <begin position="149"/>
        <end position="171"/>
    </location>
</feature>
<sequence>MSNRDYNIAHIRKYVAGKLSAKEMHELERAAHADEMLMDLIQGIELEQQQQTAFPKDELTAQIMARASQKKSTKLYIWKRIAVAAALLVILSFSFYLFLTQQKSEKTLTTAARSTATKIDTMANAIAGSTTASEDSLSQDDSLGDTRLALKIPQKERPAAPIRQKADGEDKEEQLEKILADIATDTQRLAMAQAETAVPIKKSVVNMQGEQTKQSATASAPNRIRGVNTIPSANGKGVAVFGKIVDSNTEEPLAQVTIKDLVSNKTTASDDKGNFVFISGADSVKLDVQYIGYEGQQIAARTSELNIRLHPQENNLDEVVVSGYGKIEISTKSVPLTGWKAFNSYVAERAKAKNLTEGTVTLKFDLDYEGRPTHIVVDQSVDSLHDAAAIDILKNGPKWQLGKKSTDIKIKVKFKR</sequence>
<name>A0ABY7WMB0_9SPHI</name>
<evidence type="ECO:0000259" key="3">
    <source>
        <dbReference type="Pfam" id="PF03544"/>
    </source>
</evidence>
<dbReference type="Pfam" id="PF13715">
    <property type="entry name" value="CarbopepD_reg_2"/>
    <property type="match status" value="1"/>
</dbReference>
<dbReference type="InterPro" id="IPR008969">
    <property type="entry name" value="CarboxyPept-like_regulatory"/>
</dbReference>
<organism evidence="4 5">
    <name type="scientific">Sphingobacterium oryzagri</name>
    <dbReference type="NCBI Taxonomy" id="3025669"/>
    <lineage>
        <taxon>Bacteria</taxon>
        <taxon>Pseudomonadati</taxon>
        <taxon>Bacteroidota</taxon>
        <taxon>Sphingobacteriia</taxon>
        <taxon>Sphingobacteriales</taxon>
        <taxon>Sphingobacteriaceae</taxon>
        <taxon>Sphingobacterium</taxon>
    </lineage>
</organism>
<dbReference type="Proteomes" id="UP001221558">
    <property type="component" value="Chromosome"/>
</dbReference>
<keyword evidence="2" id="KW-0472">Membrane</keyword>
<dbReference type="Gene3D" id="2.60.40.1120">
    <property type="entry name" value="Carboxypeptidase-like, regulatory domain"/>
    <property type="match status" value="1"/>
</dbReference>
<dbReference type="Pfam" id="PF03544">
    <property type="entry name" value="TonB_C"/>
    <property type="match status" value="1"/>
</dbReference>
<feature type="domain" description="TonB C-terminal" evidence="3">
    <location>
        <begin position="353"/>
        <end position="414"/>
    </location>
</feature>
<evidence type="ECO:0000313" key="5">
    <source>
        <dbReference type="Proteomes" id="UP001221558"/>
    </source>
</evidence>
<dbReference type="InterPro" id="IPR037682">
    <property type="entry name" value="TonB_C"/>
</dbReference>
<proteinExistence type="predicted"/>
<reference evidence="4 5" key="1">
    <citation type="submission" date="2023-02" db="EMBL/GenBank/DDBJ databases">
        <title>Genome sequence of Sphingobacterium sp. KACC 22765.</title>
        <authorList>
            <person name="Kim S."/>
            <person name="Heo J."/>
            <person name="Kwon S.-W."/>
        </authorList>
    </citation>
    <scope>NUCLEOTIDE SEQUENCE [LARGE SCALE GENOMIC DNA]</scope>
    <source>
        <strain evidence="4 5">KACC 22765</strain>
    </source>
</reference>
<dbReference type="SUPFAM" id="SSF49464">
    <property type="entry name" value="Carboxypeptidase regulatory domain-like"/>
    <property type="match status" value="1"/>
</dbReference>
<evidence type="ECO:0000313" key="4">
    <source>
        <dbReference type="EMBL" id="WDF69551.1"/>
    </source>
</evidence>
<keyword evidence="5" id="KW-1185">Reference proteome</keyword>
<gene>
    <name evidence="4" type="ORF">PQ465_04030</name>
</gene>
<protein>
    <submittedName>
        <fullName evidence="4">Carboxypeptidase-like regulatory domain-containing protein</fullName>
    </submittedName>
</protein>
<evidence type="ECO:0000256" key="1">
    <source>
        <dbReference type="SAM" id="MobiDB-lite"/>
    </source>
</evidence>
<dbReference type="Gene3D" id="3.30.1150.10">
    <property type="match status" value="1"/>
</dbReference>
<dbReference type="EMBL" id="CP117880">
    <property type="protein sequence ID" value="WDF69551.1"/>
    <property type="molecule type" value="Genomic_DNA"/>
</dbReference>